<dbReference type="GO" id="GO:0003824">
    <property type="term" value="F:catalytic activity"/>
    <property type="evidence" value="ECO:0007669"/>
    <property type="project" value="InterPro"/>
</dbReference>
<dbReference type="Gene3D" id="3.20.20.60">
    <property type="entry name" value="Phosphoenolpyruvate-binding domains"/>
    <property type="match status" value="1"/>
</dbReference>
<dbReference type="InterPro" id="IPR015813">
    <property type="entry name" value="Pyrv/PenolPyrv_kinase-like_dom"/>
</dbReference>
<proteinExistence type="predicted"/>
<evidence type="ECO:0000256" key="1">
    <source>
        <dbReference type="ARBA" id="ARBA00022723"/>
    </source>
</evidence>
<dbReference type="Proteomes" id="UP000291088">
    <property type="component" value="Unassembled WGS sequence"/>
</dbReference>
<dbReference type="InterPro" id="IPR040442">
    <property type="entry name" value="Pyrv_kinase-like_dom_sf"/>
</dbReference>
<evidence type="ECO:0000313" key="3">
    <source>
        <dbReference type="EMBL" id="RYC17355.1"/>
    </source>
</evidence>
<protein>
    <recommendedName>
        <fullName evidence="2">HpcH/HpaI aldolase/citrate lyase domain-containing protein</fullName>
    </recommendedName>
</protein>
<sequence length="246" mass="25376">MKTHGWFELGGRRVRSVLLVGLFDEQDMAGADAVALDLRADRLENAAIAPETVRAFTQRIGARATPPALFALVPPPLETDALALALSLIVPHQPDAILLSGPTCGADVQKADVMLSVEEAKAGLAVGRTAILALAGDNPAGALSAASFAGKSKRLAGLAWHPMALAANLGVAASLDSMPLPGSLATARGLMLLGAASAGIAAIDWLRAEINEDSVSEACRTALQDGFSAIICERREQVATVNRVLS</sequence>
<comment type="caution">
    <text evidence="3">The sequence shown here is derived from an EMBL/GenBank/DDBJ whole genome shotgun (WGS) entry which is preliminary data.</text>
</comment>
<feature type="domain" description="HpcH/HpaI aldolase/citrate lyase" evidence="2">
    <location>
        <begin position="26"/>
        <end position="227"/>
    </location>
</feature>
<dbReference type="AlphaFoldDB" id="A0A4Q2TIP7"/>
<keyword evidence="1" id="KW-0479">Metal-binding</keyword>
<name>A0A4Q2TIP7_9HYPH</name>
<keyword evidence="4" id="KW-1185">Reference proteome</keyword>
<evidence type="ECO:0000259" key="2">
    <source>
        <dbReference type="Pfam" id="PF03328"/>
    </source>
</evidence>
<dbReference type="InterPro" id="IPR005000">
    <property type="entry name" value="Aldolase/citrate-lyase_domain"/>
</dbReference>
<gene>
    <name evidence="3" type="ORF">EUU22_05010</name>
</gene>
<accession>A0A4Q2TIP7</accession>
<dbReference type="GO" id="GO:0046872">
    <property type="term" value="F:metal ion binding"/>
    <property type="evidence" value="ECO:0007669"/>
    <property type="project" value="UniProtKB-KW"/>
</dbReference>
<dbReference type="EMBL" id="SDVB01000170">
    <property type="protein sequence ID" value="RYC17355.1"/>
    <property type="molecule type" value="Genomic_DNA"/>
</dbReference>
<evidence type="ECO:0000313" key="4">
    <source>
        <dbReference type="Proteomes" id="UP000291088"/>
    </source>
</evidence>
<dbReference type="Pfam" id="PF03328">
    <property type="entry name" value="HpcH_HpaI"/>
    <property type="match status" value="1"/>
</dbReference>
<organism evidence="3 4">
    <name type="scientific">Ciceribacter ferrooxidans</name>
    <dbReference type="NCBI Taxonomy" id="2509717"/>
    <lineage>
        <taxon>Bacteria</taxon>
        <taxon>Pseudomonadati</taxon>
        <taxon>Pseudomonadota</taxon>
        <taxon>Alphaproteobacteria</taxon>
        <taxon>Hyphomicrobiales</taxon>
        <taxon>Rhizobiaceae</taxon>
        <taxon>Ciceribacter</taxon>
    </lineage>
</organism>
<reference evidence="3 4" key="1">
    <citation type="submission" date="2019-01" db="EMBL/GenBank/DDBJ databases">
        <authorList>
            <person name="Deng T."/>
        </authorList>
    </citation>
    <scope>NUCLEOTIDE SEQUENCE [LARGE SCALE GENOMIC DNA]</scope>
    <source>
        <strain evidence="3 4">F8825</strain>
    </source>
</reference>
<dbReference type="SUPFAM" id="SSF51621">
    <property type="entry name" value="Phosphoenolpyruvate/pyruvate domain"/>
    <property type="match status" value="1"/>
</dbReference>